<keyword evidence="3 8" id="KW-0812">Transmembrane</keyword>
<evidence type="ECO:0000256" key="7">
    <source>
        <dbReference type="ARBA" id="ARBA00023136"/>
    </source>
</evidence>
<dbReference type="Gene3D" id="1.10.3720.10">
    <property type="entry name" value="MetI-like"/>
    <property type="match status" value="1"/>
</dbReference>
<dbReference type="PANTHER" id="PTHR43514">
    <property type="entry name" value="ABC TRANSPORTER I FAMILY MEMBER 10"/>
    <property type="match status" value="1"/>
</dbReference>
<dbReference type="NCBIfam" id="TIGR02141">
    <property type="entry name" value="modB_ABC"/>
    <property type="match status" value="1"/>
</dbReference>
<feature type="transmembrane region" description="Helical" evidence="8">
    <location>
        <begin position="146"/>
        <end position="168"/>
    </location>
</feature>
<feature type="transmembrane region" description="Helical" evidence="8">
    <location>
        <begin position="57"/>
        <end position="81"/>
    </location>
</feature>
<dbReference type="PANTHER" id="PTHR43514:SF1">
    <property type="entry name" value="SULFATE_THIOSULFATE IMPORT ATP-BINDING PROTEIN CYSA"/>
    <property type="match status" value="1"/>
</dbReference>
<dbReference type="InterPro" id="IPR035906">
    <property type="entry name" value="MetI-like_sf"/>
</dbReference>
<proteinExistence type="inferred from homology"/>
<feature type="domain" description="ABC transporter" evidence="9">
    <location>
        <begin position="246"/>
        <end position="496"/>
    </location>
</feature>
<dbReference type="GO" id="GO:0005524">
    <property type="term" value="F:ATP binding"/>
    <property type="evidence" value="ECO:0007669"/>
    <property type="project" value="UniProtKB-KW"/>
</dbReference>
<dbReference type="RefSeq" id="WP_008056225.1">
    <property type="nucleotide sequence ID" value="NZ_FO818640.1"/>
</dbReference>
<dbReference type="SUPFAM" id="SSF52540">
    <property type="entry name" value="P-loop containing nucleoside triphosphate hydrolases"/>
    <property type="match status" value="1"/>
</dbReference>
<gene>
    <name evidence="11" type="primary">modB</name>
    <name evidence="11" type="ORF">ARTHRO_60991</name>
</gene>
<dbReference type="GO" id="GO:0015098">
    <property type="term" value="F:molybdate ion transmembrane transporter activity"/>
    <property type="evidence" value="ECO:0007669"/>
    <property type="project" value="InterPro"/>
</dbReference>
<dbReference type="PROSITE" id="PS00211">
    <property type="entry name" value="ABC_TRANSPORTER_1"/>
    <property type="match status" value="1"/>
</dbReference>
<protein>
    <submittedName>
        <fullName evidence="11">Molybdate transporter subunit membrane component of ABC superfamily</fullName>
    </submittedName>
</protein>
<evidence type="ECO:0000256" key="1">
    <source>
        <dbReference type="ARBA" id="ARBA00004141"/>
    </source>
</evidence>
<name>A0A9P1P1B5_9CYAN</name>
<evidence type="ECO:0000256" key="6">
    <source>
        <dbReference type="ARBA" id="ARBA00022989"/>
    </source>
</evidence>
<dbReference type="GO" id="GO:0005886">
    <property type="term" value="C:plasma membrane"/>
    <property type="evidence" value="ECO:0007669"/>
    <property type="project" value="UniProtKB-SubCell"/>
</dbReference>
<feature type="domain" description="ABC transmembrane type-1" evidence="10">
    <location>
        <begin position="22"/>
        <end position="226"/>
    </location>
</feature>
<dbReference type="GO" id="GO:0016887">
    <property type="term" value="F:ATP hydrolysis activity"/>
    <property type="evidence" value="ECO:0007669"/>
    <property type="project" value="InterPro"/>
</dbReference>
<dbReference type="InterPro" id="IPR050334">
    <property type="entry name" value="Molybdenum_import_ModC"/>
</dbReference>
<comment type="similarity">
    <text evidence="8">Belongs to the binding-protein-dependent transport system permease family.</text>
</comment>
<feature type="transmembrane region" description="Helical" evidence="8">
    <location>
        <begin position="93"/>
        <end position="118"/>
    </location>
</feature>
<dbReference type="InterPro" id="IPR000515">
    <property type="entry name" value="MetI-like"/>
</dbReference>
<evidence type="ECO:0000256" key="2">
    <source>
        <dbReference type="ARBA" id="ARBA00022505"/>
    </source>
</evidence>
<reference evidence="11 12" key="1">
    <citation type="submission" date="2014-02" db="EMBL/GenBank/DDBJ databases">
        <authorList>
            <person name="Genoscope - CEA"/>
        </authorList>
    </citation>
    <scope>NUCLEOTIDE SEQUENCE [LARGE SCALE GENOMIC DNA]</scope>
    <source>
        <strain evidence="11 12">PCC 8005</strain>
    </source>
</reference>
<keyword evidence="2" id="KW-0500">Molybdenum</keyword>
<evidence type="ECO:0000313" key="11">
    <source>
        <dbReference type="EMBL" id="CDM98390.1"/>
    </source>
</evidence>
<dbReference type="InterPro" id="IPR003439">
    <property type="entry name" value="ABC_transporter-like_ATP-bd"/>
</dbReference>
<organism evidence="11 12">
    <name type="scientific">Limnospira indica PCC 8005</name>
    <dbReference type="NCBI Taxonomy" id="376219"/>
    <lineage>
        <taxon>Bacteria</taxon>
        <taxon>Bacillati</taxon>
        <taxon>Cyanobacteriota</taxon>
        <taxon>Cyanophyceae</taxon>
        <taxon>Oscillatoriophycideae</taxon>
        <taxon>Oscillatoriales</taxon>
        <taxon>Sirenicapillariaceae</taxon>
        <taxon>Limnospira</taxon>
    </lineage>
</organism>
<dbReference type="PROSITE" id="PS50893">
    <property type="entry name" value="ABC_TRANSPORTER_2"/>
    <property type="match status" value="1"/>
</dbReference>
<dbReference type="InterPro" id="IPR003593">
    <property type="entry name" value="AAA+_ATPase"/>
</dbReference>
<feature type="transmembrane region" description="Helical" evidence="8">
    <location>
        <begin position="22"/>
        <end position="45"/>
    </location>
</feature>
<keyword evidence="5" id="KW-0067">ATP-binding</keyword>
<accession>A0A9P1P1B5</accession>
<evidence type="ECO:0000256" key="8">
    <source>
        <dbReference type="RuleBase" id="RU363032"/>
    </source>
</evidence>
<keyword evidence="7 8" id="KW-0472">Membrane</keyword>
<sequence length="644" mass="70824">MVYSAIVPESITPQMRSDLSPIWISLKISILATAITLIGGVWAAYKLHSYQGKGKSLIESILISPLILPPTVVGFILLRIFGDRGLLSGLLAILNINIVFTWYAGIIAATVVTFPLIYKTSCGAFEQIDSNLLVSARILGASELKVFVRVAFPLAFPGIISGATLAFARGLGEFGATMMLAGNIPGVTQTIPLAIYSAVQAGEIQEAWMWSGVILSISLSAITLANLGIKWQRSPQKYPGVNPPHIQIKRATNFSIYPAEGTGLQVNIYQQLPDFGLQVKFSGYREEPLGILGASGTGKSMILRCIVGVETPRSGTIVLNGKVLFDSTQQINIPSSDRRVGFLAQNYALFPHLTVAENIAFGLSDQLSQTQIKMKVEEQLIRVKLPGIGNRYPHQLSGGQQQRVALARALVVEPEILLLDEPFSALDSHIRYQMEQELIQILETYAGVTLFVTHNRSEAYRICPRLLVINQGRVEAFGSTQDIFDHPPTLSSAQLTGCKNFSRVVRISERVIKSLDWGCNLELSKPLPQGLTHVGIRAYQVGENLSLWSETDPPGEKNIFPCWVVFTIKSPKQISLYIKLNSPPNHAQDYHLQADISKAKWQQLNNHEFPWQITLAADQLLPLVTPDDYDVMLSGDMLNNRGLS</sequence>
<dbReference type="AlphaFoldDB" id="A0A9P1P1B5"/>
<dbReference type="Gene3D" id="3.40.50.300">
    <property type="entry name" value="P-loop containing nucleotide triphosphate hydrolases"/>
    <property type="match status" value="1"/>
</dbReference>
<evidence type="ECO:0000256" key="3">
    <source>
        <dbReference type="ARBA" id="ARBA00022692"/>
    </source>
</evidence>
<dbReference type="PROSITE" id="PS50928">
    <property type="entry name" value="ABC_TM1"/>
    <property type="match status" value="1"/>
</dbReference>
<evidence type="ECO:0000313" key="12">
    <source>
        <dbReference type="Proteomes" id="UP000032946"/>
    </source>
</evidence>
<dbReference type="InterPro" id="IPR011867">
    <property type="entry name" value="ModB_ABC"/>
</dbReference>
<keyword evidence="12" id="KW-1185">Reference proteome</keyword>
<dbReference type="SUPFAM" id="SSF161098">
    <property type="entry name" value="MetI-like"/>
    <property type="match status" value="1"/>
</dbReference>
<dbReference type="Pfam" id="PF00005">
    <property type="entry name" value="ABC_tran"/>
    <property type="match status" value="1"/>
</dbReference>
<dbReference type="Pfam" id="PF00528">
    <property type="entry name" value="BPD_transp_1"/>
    <property type="match status" value="1"/>
</dbReference>
<evidence type="ECO:0000256" key="5">
    <source>
        <dbReference type="ARBA" id="ARBA00022840"/>
    </source>
</evidence>
<keyword evidence="8" id="KW-0813">Transport</keyword>
<dbReference type="CDD" id="cd06261">
    <property type="entry name" value="TM_PBP2"/>
    <property type="match status" value="1"/>
</dbReference>
<dbReference type="SMART" id="SM00382">
    <property type="entry name" value="AAA"/>
    <property type="match status" value="1"/>
</dbReference>
<keyword evidence="6 8" id="KW-1133">Transmembrane helix</keyword>
<keyword evidence="4" id="KW-0547">Nucleotide-binding</keyword>
<dbReference type="InterPro" id="IPR017871">
    <property type="entry name" value="ABC_transporter-like_CS"/>
</dbReference>
<evidence type="ECO:0000259" key="10">
    <source>
        <dbReference type="PROSITE" id="PS50928"/>
    </source>
</evidence>
<feature type="transmembrane region" description="Helical" evidence="8">
    <location>
        <begin position="207"/>
        <end position="229"/>
    </location>
</feature>
<comment type="subcellular location">
    <subcellularLocation>
        <location evidence="8">Cell membrane</location>
        <topology evidence="8">Multi-pass membrane protein</topology>
    </subcellularLocation>
    <subcellularLocation>
        <location evidence="1">Membrane</location>
        <topology evidence="1">Multi-pass membrane protein</topology>
    </subcellularLocation>
</comment>
<dbReference type="InterPro" id="IPR027417">
    <property type="entry name" value="P-loop_NTPase"/>
</dbReference>
<dbReference type="Proteomes" id="UP000032946">
    <property type="component" value="Chromosome"/>
</dbReference>
<evidence type="ECO:0000259" key="9">
    <source>
        <dbReference type="PROSITE" id="PS50893"/>
    </source>
</evidence>
<evidence type="ECO:0000256" key="4">
    <source>
        <dbReference type="ARBA" id="ARBA00022741"/>
    </source>
</evidence>
<dbReference type="EMBL" id="FO818640">
    <property type="protein sequence ID" value="CDM98390.1"/>
    <property type="molecule type" value="Genomic_DNA"/>
</dbReference>